<accession>A0ABT0HU76</accession>
<evidence type="ECO:0000313" key="2">
    <source>
        <dbReference type="Proteomes" id="UP001202180"/>
    </source>
</evidence>
<evidence type="ECO:0000313" key="1">
    <source>
        <dbReference type="EMBL" id="MCK8495535.1"/>
    </source>
</evidence>
<dbReference type="Proteomes" id="UP001202180">
    <property type="component" value="Unassembled WGS sequence"/>
</dbReference>
<sequence length="67" mass="7774">MDAEQQMDIQIKYVEHEQCERLVNDLIKRINVSSEEVSLSKLDKLTVSYGLKLLRSELAKNVDLSHE</sequence>
<protein>
    <submittedName>
        <fullName evidence="1">Uncharacterized protein</fullName>
    </submittedName>
</protein>
<keyword evidence="2" id="KW-1185">Reference proteome</keyword>
<gene>
    <name evidence="1" type="ORF">M0L20_26960</name>
</gene>
<proteinExistence type="predicted"/>
<name>A0ABT0HU76_9BACT</name>
<reference evidence="1 2" key="1">
    <citation type="submission" date="2022-04" db="EMBL/GenBank/DDBJ databases">
        <title>Spirosoma sp. strain RP8 genome sequencing and assembly.</title>
        <authorList>
            <person name="Jung Y."/>
        </authorList>
    </citation>
    <scope>NUCLEOTIDE SEQUENCE [LARGE SCALE GENOMIC DNA]</scope>
    <source>
        <strain evidence="1 2">RP8</strain>
    </source>
</reference>
<dbReference type="RefSeq" id="WP_248480317.1">
    <property type="nucleotide sequence ID" value="NZ_JALPRF010000009.1"/>
</dbReference>
<comment type="caution">
    <text evidence="1">The sequence shown here is derived from an EMBL/GenBank/DDBJ whole genome shotgun (WGS) entry which is preliminary data.</text>
</comment>
<dbReference type="EMBL" id="JALPRF010000009">
    <property type="protein sequence ID" value="MCK8495535.1"/>
    <property type="molecule type" value="Genomic_DNA"/>
</dbReference>
<organism evidence="1 2">
    <name type="scientific">Spirosoma liriopis</name>
    <dbReference type="NCBI Taxonomy" id="2937440"/>
    <lineage>
        <taxon>Bacteria</taxon>
        <taxon>Pseudomonadati</taxon>
        <taxon>Bacteroidota</taxon>
        <taxon>Cytophagia</taxon>
        <taxon>Cytophagales</taxon>
        <taxon>Cytophagaceae</taxon>
        <taxon>Spirosoma</taxon>
    </lineage>
</organism>